<evidence type="ECO:0000313" key="3">
    <source>
        <dbReference type="Proteomes" id="UP000007800"/>
    </source>
</evidence>
<evidence type="ECO:0000313" key="2">
    <source>
        <dbReference type="EMBL" id="EER07592.1"/>
    </source>
</evidence>
<dbReference type="EMBL" id="GG679807">
    <property type="protein sequence ID" value="EER07592.1"/>
    <property type="molecule type" value="Genomic_DNA"/>
</dbReference>
<dbReference type="RefSeq" id="XP_002775776.1">
    <property type="nucleotide sequence ID" value="XM_002775730.1"/>
</dbReference>
<dbReference type="InParanoid" id="C5L6Q0"/>
<dbReference type="AlphaFoldDB" id="C5L6Q0"/>
<accession>C5L6Q0</accession>
<evidence type="ECO:0000256" key="1">
    <source>
        <dbReference type="SAM" id="MobiDB-lite"/>
    </source>
</evidence>
<feature type="non-terminal residue" evidence="2">
    <location>
        <position position="1"/>
    </location>
</feature>
<feature type="compositionally biased region" description="Polar residues" evidence="1">
    <location>
        <begin position="10"/>
        <end position="20"/>
    </location>
</feature>
<feature type="non-terminal residue" evidence="2">
    <location>
        <position position="52"/>
    </location>
</feature>
<reference evidence="2 3" key="1">
    <citation type="submission" date="2008-07" db="EMBL/GenBank/DDBJ databases">
        <authorList>
            <person name="El-Sayed N."/>
            <person name="Caler E."/>
            <person name="Inman J."/>
            <person name="Amedeo P."/>
            <person name="Hass B."/>
            <person name="Wortman J."/>
        </authorList>
    </citation>
    <scope>NUCLEOTIDE SEQUENCE [LARGE SCALE GENOMIC DNA]</scope>
    <source>
        <strain evidence="3">ATCC 50983 / TXsc</strain>
    </source>
</reference>
<proteinExistence type="predicted"/>
<name>C5L6Q0_PERM5</name>
<feature type="compositionally biased region" description="Basic and acidic residues" evidence="1">
    <location>
        <begin position="21"/>
        <end position="35"/>
    </location>
</feature>
<dbReference type="Proteomes" id="UP000007800">
    <property type="component" value="Unassembled WGS sequence"/>
</dbReference>
<dbReference type="GeneID" id="9042069"/>
<organism evidence="3">
    <name type="scientific">Perkinsus marinus (strain ATCC 50983 / TXsc)</name>
    <dbReference type="NCBI Taxonomy" id="423536"/>
    <lineage>
        <taxon>Eukaryota</taxon>
        <taxon>Sar</taxon>
        <taxon>Alveolata</taxon>
        <taxon>Perkinsozoa</taxon>
        <taxon>Perkinsea</taxon>
        <taxon>Perkinsida</taxon>
        <taxon>Perkinsidae</taxon>
        <taxon>Perkinsus</taxon>
    </lineage>
</organism>
<protein>
    <submittedName>
        <fullName evidence="2">Uncharacterized protein</fullName>
    </submittedName>
</protein>
<sequence length="52" mass="5676">AEAGRERSLQELSEATLTLKDQQKGAEEGRARADEEAVVNGVGCRSWSMLEL</sequence>
<gene>
    <name evidence="2" type="ORF">Pmar_PMAR026819</name>
</gene>
<keyword evidence="3" id="KW-1185">Reference proteome</keyword>
<feature type="region of interest" description="Disordered" evidence="1">
    <location>
        <begin position="1"/>
        <end position="35"/>
    </location>
</feature>